<dbReference type="InterPro" id="IPR019533">
    <property type="entry name" value="Peptidase_S26"/>
</dbReference>
<evidence type="ECO:0000256" key="4">
    <source>
        <dbReference type="ARBA" id="ARBA00013208"/>
    </source>
</evidence>
<dbReference type="CDD" id="cd06530">
    <property type="entry name" value="S26_SPase_I"/>
    <property type="match status" value="1"/>
</dbReference>
<evidence type="ECO:0000256" key="5">
    <source>
        <dbReference type="ARBA" id="ARBA00022801"/>
    </source>
</evidence>
<evidence type="ECO:0000256" key="6">
    <source>
        <dbReference type="PIRSR" id="PIRSR600223-1"/>
    </source>
</evidence>
<feature type="active site" evidence="6">
    <location>
        <position position="79"/>
    </location>
</feature>
<dbReference type="InterPro" id="IPR019757">
    <property type="entry name" value="Pept_S26A_signal_pept_1_Lys-AS"/>
</dbReference>
<dbReference type="PRINTS" id="PR00727">
    <property type="entry name" value="LEADERPTASE"/>
</dbReference>
<evidence type="ECO:0000256" key="7">
    <source>
        <dbReference type="RuleBase" id="RU362042"/>
    </source>
</evidence>
<keyword evidence="7" id="KW-1133">Transmembrane helix</keyword>
<dbReference type="Pfam" id="PF10502">
    <property type="entry name" value="Peptidase_S26"/>
    <property type="match status" value="1"/>
</dbReference>
<dbReference type="PROSITE" id="PS00760">
    <property type="entry name" value="SPASE_I_2"/>
    <property type="match status" value="1"/>
</dbReference>
<dbReference type="SUPFAM" id="SSF51306">
    <property type="entry name" value="LexA/Signal peptidase"/>
    <property type="match status" value="1"/>
</dbReference>
<keyword evidence="7" id="KW-0472">Membrane</keyword>
<feature type="active site" evidence="6">
    <location>
        <position position="40"/>
    </location>
</feature>
<dbReference type="GO" id="GO:0005886">
    <property type="term" value="C:plasma membrane"/>
    <property type="evidence" value="ECO:0007669"/>
    <property type="project" value="UniProtKB-SubCell"/>
</dbReference>
<evidence type="ECO:0000259" key="8">
    <source>
        <dbReference type="Pfam" id="PF10502"/>
    </source>
</evidence>
<comment type="catalytic activity">
    <reaction evidence="1 7">
        <text>Cleavage of hydrophobic, N-terminal signal or leader sequences from secreted and periplasmic proteins.</text>
        <dbReference type="EC" id="3.4.21.89"/>
    </reaction>
</comment>
<evidence type="ECO:0000313" key="10">
    <source>
        <dbReference type="Proteomes" id="UP000500890"/>
    </source>
</evidence>
<protein>
    <recommendedName>
        <fullName evidence="4 7">Signal peptidase I</fullName>
        <ecNumber evidence="4 7">3.4.21.89</ecNumber>
    </recommendedName>
</protein>
<reference evidence="9 10" key="1">
    <citation type="submission" date="2020-03" db="EMBL/GenBank/DDBJ databases">
        <title>Vagococcus sp. nov., isolated from beetles.</title>
        <authorList>
            <person name="Hyun D.-W."/>
            <person name="Bae J.-W."/>
        </authorList>
    </citation>
    <scope>NUCLEOTIDE SEQUENCE [LARGE SCALE GENOMIC DNA]</scope>
    <source>
        <strain evidence="9 10">HDW17A</strain>
    </source>
</reference>
<keyword evidence="7" id="KW-0645">Protease</keyword>
<keyword evidence="10" id="KW-1185">Reference proteome</keyword>
<dbReference type="PROSITE" id="PS00761">
    <property type="entry name" value="SPASE_I_3"/>
    <property type="match status" value="1"/>
</dbReference>
<feature type="domain" description="Peptidase S26" evidence="8">
    <location>
        <begin position="13"/>
        <end position="185"/>
    </location>
</feature>
<dbReference type="RefSeq" id="WP_166008045.1">
    <property type="nucleotide sequence ID" value="NZ_CP049886.1"/>
</dbReference>
<dbReference type="InterPro" id="IPR000223">
    <property type="entry name" value="Pept_S26A_signal_pept_1"/>
</dbReference>
<dbReference type="PANTHER" id="PTHR43390">
    <property type="entry name" value="SIGNAL PEPTIDASE I"/>
    <property type="match status" value="1"/>
</dbReference>
<evidence type="ECO:0000256" key="1">
    <source>
        <dbReference type="ARBA" id="ARBA00000677"/>
    </source>
</evidence>
<name>A0A6G8ANT7_9ENTE</name>
<dbReference type="KEGG" id="vah:G7081_05985"/>
<dbReference type="NCBIfam" id="TIGR02227">
    <property type="entry name" value="sigpep_I_bact"/>
    <property type="match status" value="1"/>
</dbReference>
<comment type="similarity">
    <text evidence="3 7">Belongs to the peptidase S26 family.</text>
</comment>
<dbReference type="GO" id="GO:0006465">
    <property type="term" value="P:signal peptide processing"/>
    <property type="evidence" value="ECO:0007669"/>
    <property type="project" value="InterPro"/>
</dbReference>
<accession>A0A6G8ANT7</accession>
<dbReference type="InterPro" id="IPR019758">
    <property type="entry name" value="Pept_S26A_signal_pept_1_CS"/>
</dbReference>
<dbReference type="PANTHER" id="PTHR43390:SF1">
    <property type="entry name" value="CHLOROPLAST PROCESSING PEPTIDASE"/>
    <property type="match status" value="1"/>
</dbReference>
<dbReference type="Gene3D" id="2.10.109.10">
    <property type="entry name" value="Umud Fragment, subunit A"/>
    <property type="match status" value="1"/>
</dbReference>
<dbReference type="AlphaFoldDB" id="A0A6G8ANT7"/>
<dbReference type="EC" id="3.4.21.89" evidence="4 7"/>
<feature type="transmembrane region" description="Helical" evidence="7">
    <location>
        <begin position="12"/>
        <end position="31"/>
    </location>
</feature>
<dbReference type="InterPro" id="IPR036286">
    <property type="entry name" value="LexA/Signal_pep-like_sf"/>
</dbReference>
<dbReference type="EMBL" id="CP049886">
    <property type="protein sequence ID" value="QIL46657.1"/>
    <property type="molecule type" value="Genomic_DNA"/>
</dbReference>
<dbReference type="GO" id="GO:0004252">
    <property type="term" value="F:serine-type endopeptidase activity"/>
    <property type="evidence" value="ECO:0007669"/>
    <property type="project" value="InterPro"/>
</dbReference>
<evidence type="ECO:0000256" key="3">
    <source>
        <dbReference type="ARBA" id="ARBA00009370"/>
    </source>
</evidence>
<evidence type="ECO:0000313" key="9">
    <source>
        <dbReference type="EMBL" id="QIL46657.1"/>
    </source>
</evidence>
<dbReference type="GO" id="GO:0009003">
    <property type="term" value="F:signal peptidase activity"/>
    <property type="evidence" value="ECO:0007669"/>
    <property type="project" value="UniProtKB-EC"/>
</dbReference>
<proteinExistence type="inferred from homology"/>
<sequence length="194" mass="22178">MSKISKSVWLSNIIWFVGLVAVMLLVRHYVFTPVVVSGKSMDPTMQDGERVFALRFGDIDRQDVVTFPAPDEQKKSYIKRVIGLPGERVRFEKGQLFVNDKLVKEPYLDKYQSKLPDGEYLTTIMNRQGEIITDFDLQALPGNYVTIPEGKLFVMGDNRQNSKDSRIFGLIDEETISGNVKFVFWPPSKFGTMK</sequence>
<keyword evidence="7" id="KW-0812">Transmembrane</keyword>
<gene>
    <name evidence="9" type="primary">lepB</name>
    <name evidence="9" type="ORF">G7081_05985</name>
</gene>
<evidence type="ECO:0000256" key="2">
    <source>
        <dbReference type="ARBA" id="ARBA00004401"/>
    </source>
</evidence>
<keyword evidence="5 7" id="KW-0378">Hydrolase</keyword>
<dbReference type="Proteomes" id="UP000500890">
    <property type="component" value="Chromosome"/>
</dbReference>
<comment type="subcellular location">
    <subcellularLocation>
        <location evidence="2">Cell membrane</location>
        <topology evidence="2">Single-pass type II membrane protein</topology>
    </subcellularLocation>
    <subcellularLocation>
        <location evidence="7">Membrane</location>
        <topology evidence="7">Single-pass type II membrane protein</topology>
    </subcellularLocation>
</comment>
<organism evidence="9 10">
    <name type="scientific">Vagococcus coleopterorum</name>
    <dbReference type="NCBI Taxonomy" id="2714946"/>
    <lineage>
        <taxon>Bacteria</taxon>
        <taxon>Bacillati</taxon>
        <taxon>Bacillota</taxon>
        <taxon>Bacilli</taxon>
        <taxon>Lactobacillales</taxon>
        <taxon>Enterococcaceae</taxon>
        <taxon>Vagococcus</taxon>
    </lineage>
</organism>